<keyword evidence="1" id="KW-0472">Membrane</keyword>
<feature type="transmembrane region" description="Helical" evidence="1">
    <location>
        <begin position="334"/>
        <end position="357"/>
    </location>
</feature>
<dbReference type="EMBL" id="CP126218">
    <property type="protein sequence ID" value="WIA19990.1"/>
    <property type="molecule type" value="Genomic_DNA"/>
</dbReference>
<feature type="transmembrane region" description="Helical" evidence="1">
    <location>
        <begin position="389"/>
        <end position="408"/>
    </location>
</feature>
<dbReference type="SUPFAM" id="SSF49899">
    <property type="entry name" value="Concanavalin A-like lectins/glucanases"/>
    <property type="match status" value="1"/>
</dbReference>
<dbReference type="Proteomes" id="UP001244341">
    <property type="component" value="Chromosome 11b"/>
</dbReference>
<dbReference type="PANTHER" id="PTHR36459">
    <property type="entry name" value="ORF"/>
    <property type="match status" value="1"/>
</dbReference>
<keyword evidence="1" id="KW-1133">Transmembrane helix</keyword>
<organism evidence="3 4">
    <name type="scientific">Tetradesmus obliquus</name>
    <name type="common">Green alga</name>
    <name type="synonym">Acutodesmus obliquus</name>
    <dbReference type="NCBI Taxonomy" id="3088"/>
    <lineage>
        <taxon>Eukaryota</taxon>
        <taxon>Viridiplantae</taxon>
        <taxon>Chlorophyta</taxon>
        <taxon>core chlorophytes</taxon>
        <taxon>Chlorophyceae</taxon>
        <taxon>CS clade</taxon>
        <taxon>Sphaeropleales</taxon>
        <taxon>Scenedesmaceae</taxon>
        <taxon>Tetradesmus</taxon>
    </lineage>
</organism>
<feature type="domain" description="Fatty acid desaturase" evidence="2">
    <location>
        <begin position="274"/>
        <end position="464"/>
    </location>
</feature>
<dbReference type="InterPro" id="IPR013320">
    <property type="entry name" value="ConA-like_dom_sf"/>
</dbReference>
<dbReference type="Pfam" id="PF07081">
    <property type="entry name" value="DUF1349"/>
    <property type="match status" value="1"/>
</dbReference>
<keyword evidence="1" id="KW-0812">Transmembrane</keyword>
<dbReference type="InterPro" id="IPR005804">
    <property type="entry name" value="FA_desaturase_dom"/>
</dbReference>
<evidence type="ECO:0000259" key="2">
    <source>
        <dbReference type="Pfam" id="PF00487"/>
    </source>
</evidence>
<evidence type="ECO:0000313" key="4">
    <source>
        <dbReference type="Proteomes" id="UP001244341"/>
    </source>
</evidence>
<gene>
    <name evidence="3" type="ORF">OEZ85_005863</name>
</gene>
<reference evidence="3 4" key="1">
    <citation type="submission" date="2023-05" db="EMBL/GenBank/DDBJ databases">
        <title>A 100% complete, gapless, phased diploid assembly of the Scenedesmus obliquus UTEX 3031 genome.</title>
        <authorList>
            <person name="Biondi T.C."/>
            <person name="Hanschen E.R."/>
            <person name="Kwon T."/>
            <person name="Eng W."/>
            <person name="Kruse C.P.S."/>
            <person name="Koehler S.I."/>
            <person name="Kunde Y."/>
            <person name="Gleasner C.D."/>
            <person name="You Mak K.T."/>
            <person name="Polle J."/>
            <person name="Hovde B.T."/>
            <person name="Starkenburg S.R."/>
        </authorList>
    </citation>
    <scope>NUCLEOTIDE SEQUENCE [LARGE SCALE GENOMIC DNA]</scope>
    <source>
        <strain evidence="3 4">DOE0152z</strain>
    </source>
</reference>
<feature type="transmembrane region" description="Helical" evidence="1">
    <location>
        <begin position="364"/>
        <end position="383"/>
    </location>
</feature>
<proteinExistence type="predicted"/>
<evidence type="ECO:0000256" key="1">
    <source>
        <dbReference type="SAM" id="Phobius"/>
    </source>
</evidence>
<sequence length="535" mass="59100">MAAFTSCSNTKVLWENFRSEQYDARLQWAFPPASHSINQQGGLVVQTAGETDYWERTHYGFRNQNGHFLHLPGLRGDFCMASTVSTQPQQRFDQAGLMVWISKSCWLKTSVEYGGPGRPSQLGVVVTNCGYSDWSTMDFPDAMQLALRVRREGSDYIVEACIPQDSYSPAAAAAGSSSSGSSLPIRVGSGTVGSPASEWTQLRICHLMEDVSPAGVGKDGLENVEFGLQLQAACEALPLSGVAAGLYACSPKPGGGFQAQFDRLHIVSGRLPGHMKLFKPNCGWLNHLAPYLLSPLFGVPAGAYRLHHVLMHHVEDNAWGWDLSSTEGFRRDSLAGFVFYWLRFLLVSGIELPLYALRRSRHSHAATAAAAMAGGWLLTAVLWQRCAVATFYTLLLPYLVSSFALMFGNWSQHIFVDPDAPRDDYKLTYNCLACSDNPKTYNDGYHVIHHANSRLHWSEMPAAFVQQLELHDAKDALAFKGIGFFDVGLAVFTGRLGWLADRIVPCGPKQAARSRQEWVQLLQHRLQPVTRVKVA</sequence>
<accession>A0ABY8UF54</accession>
<dbReference type="PANTHER" id="PTHR36459:SF1">
    <property type="entry name" value="FATTY ACID DESATURASE DOMAIN-CONTAINING PROTEIN-RELATED"/>
    <property type="match status" value="1"/>
</dbReference>
<dbReference type="Gene3D" id="2.60.120.200">
    <property type="match status" value="1"/>
</dbReference>
<name>A0ABY8UF54_TETOB</name>
<keyword evidence="4" id="KW-1185">Reference proteome</keyword>
<protein>
    <recommendedName>
        <fullName evidence="2">Fatty acid desaturase domain-containing protein</fullName>
    </recommendedName>
</protein>
<dbReference type="InterPro" id="IPR009784">
    <property type="entry name" value="DUF1349"/>
</dbReference>
<evidence type="ECO:0000313" key="3">
    <source>
        <dbReference type="EMBL" id="WIA19990.1"/>
    </source>
</evidence>
<dbReference type="Pfam" id="PF00487">
    <property type="entry name" value="FA_desaturase"/>
    <property type="match status" value="1"/>
</dbReference>